<dbReference type="AlphaFoldDB" id="A0AAN7YR21"/>
<keyword evidence="1" id="KW-0732">Signal</keyword>
<feature type="chain" id="PRO_5042827452" evidence="1">
    <location>
        <begin position="20"/>
        <end position="297"/>
    </location>
</feature>
<evidence type="ECO:0000313" key="3">
    <source>
        <dbReference type="Proteomes" id="UP001310890"/>
    </source>
</evidence>
<proteinExistence type="predicted"/>
<accession>A0AAN7YR21</accession>
<evidence type="ECO:0000256" key="1">
    <source>
        <dbReference type="SAM" id="SignalP"/>
    </source>
</evidence>
<sequence length="297" mass="32634">MSLLASLTLMALMPKAAEPYHSHLFGRTRTSDELPSGLPYKMGKIYPHSEMSFKCRSSSSLSSQIPGVPQRIASGHLLPTCPEKALSGLGIYCAPPHAIKYSSTPSFLTPRPSLHSIRSHTTVVSGPRSSPLPALPAYFPEKYRHSESNILPNPLLPKRIQQRPYTTLVVPRRSSARVSGRPVRLVPPTPTFRVPKAAMLDRSESLSSVYSRSISGESHMSGETCVARPGLGSNRFGRNDSYSSSSIVKSPLGQMHYAKRPNLLVWTEERDLKDEINNAADLQAKLPAVELPWQVRG</sequence>
<evidence type="ECO:0000313" key="2">
    <source>
        <dbReference type="EMBL" id="KAK5116165.1"/>
    </source>
</evidence>
<name>A0AAN7YR21_9PEZI</name>
<organism evidence="2 3">
    <name type="scientific">Meristemomyces frigidus</name>
    <dbReference type="NCBI Taxonomy" id="1508187"/>
    <lineage>
        <taxon>Eukaryota</taxon>
        <taxon>Fungi</taxon>
        <taxon>Dikarya</taxon>
        <taxon>Ascomycota</taxon>
        <taxon>Pezizomycotina</taxon>
        <taxon>Dothideomycetes</taxon>
        <taxon>Dothideomycetidae</taxon>
        <taxon>Mycosphaerellales</taxon>
        <taxon>Teratosphaeriaceae</taxon>
        <taxon>Meristemomyces</taxon>
    </lineage>
</organism>
<comment type="caution">
    <text evidence="2">The sequence shown here is derived from an EMBL/GenBank/DDBJ whole genome shotgun (WGS) entry which is preliminary data.</text>
</comment>
<feature type="signal peptide" evidence="1">
    <location>
        <begin position="1"/>
        <end position="19"/>
    </location>
</feature>
<dbReference type="Proteomes" id="UP001310890">
    <property type="component" value="Unassembled WGS sequence"/>
</dbReference>
<gene>
    <name evidence="2" type="ORF">LTR62_008491</name>
</gene>
<reference evidence="2" key="1">
    <citation type="submission" date="2023-08" db="EMBL/GenBank/DDBJ databases">
        <title>Black Yeasts Isolated from many extreme environments.</title>
        <authorList>
            <person name="Coleine C."/>
            <person name="Stajich J.E."/>
            <person name="Selbmann L."/>
        </authorList>
    </citation>
    <scope>NUCLEOTIDE SEQUENCE</scope>
    <source>
        <strain evidence="2">CCFEE 5401</strain>
    </source>
</reference>
<dbReference type="EMBL" id="JAVRRL010000009">
    <property type="protein sequence ID" value="KAK5116165.1"/>
    <property type="molecule type" value="Genomic_DNA"/>
</dbReference>
<protein>
    <submittedName>
        <fullName evidence="2">Uncharacterized protein</fullName>
    </submittedName>
</protein>